<reference evidence="1 2" key="2">
    <citation type="journal article" date="2022" name="Mol. Ecol. Resour.">
        <title>The genomes of chicory, endive, great burdock and yacon provide insights into Asteraceae paleo-polyploidization history and plant inulin production.</title>
        <authorList>
            <person name="Fan W."/>
            <person name="Wang S."/>
            <person name="Wang H."/>
            <person name="Wang A."/>
            <person name="Jiang F."/>
            <person name="Liu H."/>
            <person name="Zhao H."/>
            <person name="Xu D."/>
            <person name="Zhang Y."/>
        </authorList>
    </citation>
    <scope>NUCLEOTIDE SEQUENCE [LARGE SCALE GENOMIC DNA]</scope>
    <source>
        <strain evidence="2">cv. Punajuju</strain>
        <tissue evidence="1">Leaves</tissue>
    </source>
</reference>
<evidence type="ECO:0000313" key="2">
    <source>
        <dbReference type="Proteomes" id="UP001055811"/>
    </source>
</evidence>
<comment type="caution">
    <text evidence="1">The sequence shown here is derived from an EMBL/GenBank/DDBJ whole genome shotgun (WGS) entry which is preliminary data.</text>
</comment>
<reference evidence="2" key="1">
    <citation type="journal article" date="2022" name="Mol. Ecol. Resour.">
        <title>The genomes of chicory, endive, great burdock and yacon provide insights into Asteraceae palaeo-polyploidization history and plant inulin production.</title>
        <authorList>
            <person name="Fan W."/>
            <person name="Wang S."/>
            <person name="Wang H."/>
            <person name="Wang A."/>
            <person name="Jiang F."/>
            <person name="Liu H."/>
            <person name="Zhao H."/>
            <person name="Xu D."/>
            <person name="Zhang Y."/>
        </authorList>
    </citation>
    <scope>NUCLEOTIDE SEQUENCE [LARGE SCALE GENOMIC DNA]</scope>
    <source>
        <strain evidence="2">cv. Punajuju</strain>
    </source>
</reference>
<name>A0ACB9CTX2_CICIN</name>
<evidence type="ECO:0000313" key="1">
    <source>
        <dbReference type="EMBL" id="KAI3737754.1"/>
    </source>
</evidence>
<protein>
    <submittedName>
        <fullName evidence="1">Uncharacterized protein</fullName>
    </submittedName>
</protein>
<accession>A0ACB9CTX2</accession>
<gene>
    <name evidence="1" type="ORF">L2E82_27766</name>
</gene>
<dbReference type="Proteomes" id="UP001055811">
    <property type="component" value="Linkage Group LG05"/>
</dbReference>
<dbReference type="EMBL" id="CM042013">
    <property type="protein sequence ID" value="KAI3737754.1"/>
    <property type="molecule type" value="Genomic_DNA"/>
</dbReference>
<proteinExistence type="predicted"/>
<sequence length="69" mass="7952">MPNYPSSKTLSSFSIPFNFSILDLLVINQFYIRRIANHCRLDHHTHDKYLKLSASQSKDGEADNDCPCH</sequence>
<keyword evidence="2" id="KW-1185">Reference proteome</keyword>
<organism evidence="1 2">
    <name type="scientific">Cichorium intybus</name>
    <name type="common">Chicory</name>
    <dbReference type="NCBI Taxonomy" id="13427"/>
    <lineage>
        <taxon>Eukaryota</taxon>
        <taxon>Viridiplantae</taxon>
        <taxon>Streptophyta</taxon>
        <taxon>Embryophyta</taxon>
        <taxon>Tracheophyta</taxon>
        <taxon>Spermatophyta</taxon>
        <taxon>Magnoliopsida</taxon>
        <taxon>eudicotyledons</taxon>
        <taxon>Gunneridae</taxon>
        <taxon>Pentapetalae</taxon>
        <taxon>asterids</taxon>
        <taxon>campanulids</taxon>
        <taxon>Asterales</taxon>
        <taxon>Asteraceae</taxon>
        <taxon>Cichorioideae</taxon>
        <taxon>Cichorieae</taxon>
        <taxon>Cichoriinae</taxon>
        <taxon>Cichorium</taxon>
    </lineage>
</organism>